<reference evidence="1" key="1">
    <citation type="submission" date="2021-02" db="EMBL/GenBank/DDBJ databases">
        <authorList>
            <person name="Nowell W R."/>
        </authorList>
    </citation>
    <scope>NUCLEOTIDE SEQUENCE</scope>
</reference>
<dbReference type="Gene3D" id="1.10.4080.10">
    <property type="entry name" value="ADP-ribosylation/Crystallin J1"/>
    <property type="match status" value="1"/>
</dbReference>
<evidence type="ECO:0000313" key="1">
    <source>
        <dbReference type="EMBL" id="CAF5220328.1"/>
    </source>
</evidence>
<dbReference type="Pfam" id="PF03747">
    <property type="entry name" value="ADP_ribosyl_GH"/>
    <property type="match status" value="1"/>
</dbReference>
<name>A0A8S3JPS2_9BILA</name>
<organism evidence="1 2">
    <name type="scientific">Rotaria magnacalcarata</name>
    <dbReference type="NCBI Taxonomy" id="392030"/>
    <lineage>
        <taxon>Eukaryota</taxon>
        <taxon>Metazoa</taxon>
        <taxon>Spiralia</taxon>
        <taxon>Gnathifera</taxon>
        <taxon>Rotifera</taxon>
        <taxon>Eurotatoria</taxon>
        <taxon>Bdelloidea</taxon>
        <taxon>Philodinida</taxon>
        <taxon>Philodinidae</taxon>
        <taxon>Rotaria</taxon>
    </lineage>
</organism>
<dbReference type="InterPro" id="IPR005502">
    <property type="entry name" value="Ribosyl_crysJ1"/>
</dbReference>
<accession>A0A8S3JPS2</accession>
<dbReference type="Proteomes" id="UP000676336">
    <property type="component" value="Unassembled WGS sequence"/>
</dbReference>
<dbReference type="AlphaFoldDB" id="A0A8S3JPS2"/>
<evidence type="ECO:0000313" key="2">
    <source>
        <dbReference type="Proteomes" id="UP000676336"/>
    </source>
</evidence>
<dbReference type="EMBL" id="CAJOBI010349624">
    <property type="protein sequence ID" value="CAF5220328.1"/>
    <property type="molecule type" value="Genomic_DNA"/>
</dbReference>
<dbReference type="SUPFAM" id="SSF101478">
    <property type="entry name" value="ADP-ribosylglycohydrolase"/>
    <property type="match status" value="1"/>
</dbReference>
<proteinExistence type="predicted"/>
<protein>
    <submittedName>
        <fullName evidence="1">Uncharacterized protein</fullName>
    </submittedName>
</protein>
<sequence>MALCLAASLVCRRDFVPYDQLVRYKWWYRNGYMSLNGKCFDIGASTSQSLCEFERRQRLFANKYQIPLNEIDSLSDHYLLEKFDVFCSANGAVGNGALMRLAPVPLFF</sequence>
<dbReference type="InterPro" id="IPR036705">
    <property type="entry name" value="Ribosyl_crysJ1_sf"/>
</dbReference>
<comment type="caution">
    <text evidence="1">The sequence shown here is derived from an EMBL/GenBank/DDBJ whole genome shotgun (WGS) entry which is preliminary data.</text>
</comment>
<feature type="non-terminal residue" evidence="1">
    <location>
        <position position="108"/>
    </location>
</feature>
<gene>
    <name evidence="1" type="ORF">SMN809_LOCUS81845</name>
</gene>